<proteinExistence type="predicted"/>
<accession>A0ACA9RGZ5</accession>
<evidence type="ECO:0000313" key="1">
    <source>
        <dbReference type="EMBL" id="CAG8792650.1"/>
    </source>
</evidence>
<gene>
    <name evidence="1" type="ORF">RPERSI_LOCUS19435</name>
</gene>
<evidence type="ECO:0000313" key="2">
    <source>
        <dbReference type="Proteomes" id="UP000789920"/>
    </source>
</evidence>
<protein>
    <submittedName>
        <fullName evidence="1">8893_t:CDS:1</fullName>
    </submittedName>
</protein>
<sequence>EVLKAYLMSLKYYNLNSIQQQNVNAQAPIMISLLQKFFSIIIALLRAASIDTVCQDKLLYDQETMKKCETITLIVMDFIPIIESKISLQTFHKFISFIWDIMAILCDKGIQDQFSNELDNGFGMFISKLSIEKYEEFSSIIINRLEEFPFSMQKSSTDKNLKFLIHLVDIFLRSSTHEQLCCLQRKLPNILVRLCNLGEIIDQPQNAIYILNILSFLVSRRVFSFRSIDIGLILSTVISLTSSKTNFESDEKGYQNLFEESIKQKSESQSRRYVTIWDIRLKNPLPISSANSFTRLLTMISQKDSLNKSHKKKAISTRPFIKHVPCLIVEYLKVQTEGFLELAIKESLRPGVYALLDLCDKHERDMIMVTLDYAGKSLFKTLWTEYNKDWKY</sequence>
<reference evidence="1" key="1">
    <citation type="submission" date="2021-06" db="EMBL/GenBank/DDBJ databases">
        <authorList>
            <person name="Kallberg Y."/>
            <person name="Tangrot J."/>
            <person name="Rosling A."/>
        </authorList>
    </citation>
    <scope>NUCLEOTIDE SEQUENCE</scope>
    <source>
        <strain evidence="1">MA461A</strain>
    </source>
</reference>
<name>A0ACA9RGZ5_9GLOM</name>
<dbReference type="EMBL" id="CAJVQC010053267">
    <property type="protein sequence ID" value="CAG8792650.1"/>
    <property type="molecule type" value="Genomic_DNA"/>
</dbReference>
<organism evidence="1 2">
    <name type="scientific">Racocetra persica</name>
    <dbReference type="NCBI Taxonomy" id="160502"/>
    <lineage>
        <taxon>Eukaryota</taxon>
        <taxon>Fungi</taxon>
        <taxon>Fungi incertae sedis</taxon>
        <taxon>Mucoromycota</taxon>
        <taxon>Glomeromycotina</taxon>
        <taxon>Glomeromycetes</taxon>
        <taxon>Diversisporales</taxon>
        <taxon>Gigasporaceae</taxon>
        <taxon>Racocetra</taxon>
    </lineage>
</organism>
<dbReference type="Proteomes" id="UP000789920">
    <property type="component" value="Unassembled WGS sequence"/>
</dbReference>
<keyword evidence="2" id="KW-1185">Reference proteome</keyword>
<feature type="non-terminal residue" evidence="1">
    <location>
        <position position="1"/>
    </location>
</feature>
<feature type="non-terminal residue" evidence="1">
    <location>
        <position position="392"/>
    </location>
</feature>
<comment type="caution">
    <text evidence="1">The sequence shown here is derived from an EMBL/GenBank/DDBJ whole genome shotgun (WGS) entry which is preliminary data.</text>
</comment>